<dbReference type="InterPro" id="IPR010982">
    <property type="entry name" value="Lambda_DNA-bd_dom_sf"/>
</dbReference>
<dbReference type="Pfam" id="PF13560">
    <property type="entry name" value="HTH_31"/>
    <property type="match status" value="1"/>
</dbReference>
<evidence type="ECO:0000313" key="2">
    <source>
        <dbReference type="EMBL" id="MBW5482578.1"/>
    </source>
</evidence>
<dbReference type="Gene3D" id="1.10.260.40">
    <property type="entry name" value="lambda repressor-like DNA-binding domains"/>
    <property type="match status" value="1"/>
</dbReference>
<dbReference type="InterPro" id="IPR001387">
    <property type="entry name" value="Cro/C1-type_HTH"/>
</dbReference>
<comment type="caution">
    <text evidence="2">The sequence shown here is derived from an EMBL/GenBank/DDBJ whole genome shotgun (WGS) entry which is preliminary data.</text>
</comment>
<name>A0ABS6Z484_9ACTN</name>
<evidence type="ECO:0000313" key="3">
    <source>
        <dbReference type="Proteomes" id="UP000812013"/>
    </source>
</evidence>
<dbReference type="SMART" id="SM00530">
    <property type="entry name" value="HTH_XRE"/>
    <property type="match status" value="1"/>
</dbReference>
<keyword evidence="3" id="KW-1185">Reference proteome</keyword>
<gene>
    <name evidence="2" type="ORF">GPJ59_11945</name>
</gene>
<feature type="domain" description="HTH cro/C1-type" evidence="1">
    <location>
        <begin position="19"/>
        <end position="74"/>
    </location>
</feature>
<reference evidence="2 3" key="1">
    <citation type="submission" date="2019-12" db="EMBL/GenBank/DDBJ databases">
        <title>Genome sequence of Streptomyces bambusae.</title>
        <authorList>
            <person name="Bansal K."/>
            <person name="Choksket S."/>
            <person name="Korpole S."/>
            <person name="Patil P.B."/>
        </authorList>
    </citation>
    <scope>NUCLEOTIDE SEQUENCE [LARGE SCALE GENOMIC DNA]</scope>
    <source>
        <strain evidence="2 3">SK60</strain>
    </source>
</reference>
<accession>A0ABS6Z484</accession>
<dbReference type="Proteomes" id="UP000812013">
    <property type="component" value="Unassembled WGS sequence"/>
</dbReference>
<evidence type="ECO:0000259" key="1">
    <source>
        <dbReference type="SMART" id="SM00530"/>
    </source>
</evidence>
<dbReference type="EMBL" id="WTFF01000064">
    <property type="protein sequence ID" value="MBW5482578.1"/>
    <property type="molecule type" value="Genomic_DNA"/>
</dbReference>
<dbReference type="InterPro" id="IPR043917">
    <property type="entry name" value="DUF5753"/>
</dbReference>
<sequence length="276" mass="30579">MSVPNPAVPPQSWRYAGDQLKRWRVKSGISREELGLAAKYAPDTIKAMEQGVRMPTPQLLDAADALFQAEGLLSAAKDYLRREKFPARAADFMAHEREARSLSWYEVALVPGLLQTEAYARALIGNFSPTLAEATVEERVAARLERQALLASEPPVALGFVLYEAVLRCPMGGVETHREQLLRLLDVAERRNVSLQVLPYERATPAALGGPMVLLETREREWLALSDGQSISQLTADPRVVSSHMERLSMIRTEALGTQESAGFIKRMVNELCAPN</sequence>
<protein>
    <submittedName>
        <fullName evidence="2">Helix-turn-helix domain-containing protein</fullName>
    </submittedName>
</protein>
<dbReference type="CDD" id="cd00093">
    <property type="entry name" value="HTH_XRE"/>
    <property type="match status" value="1"/>
</dbReference>
<dbReference type="SUPFAM" id="SSF47413">
    <property type="entry name" value="lambda repressor-like DNA-binding domains"/>
    <property type="match status" value="1"/>
</dbReference>
<proteinExistence type="predicted"/>
<dbReference type="RefSeq" id="WP_219666994.1">
    <property type="nucleotide sequence ID" value="NZ_WTFF01000064.1"/>
</dbReference>
<organism evidence="2 3">
    <name type="scientific">Streptomyces bambusae</name>
    <dbReference type="NCBI Taxonomy" id="1550616"/>
    <lineage>
        <taxon>Bacteria</taxon>
        <taxon>Bacillati</taxon>
        <taxon>Actinomycetota</taxon>
        <taxon>Actinomycetes</taxon>
        <taxon>Kitasatosporales</taxon>
        <taxon>Streptomycetaceae</taxon>
        <taxon>Streptomyces</taxon>
    </lineage>
</organism>
<dbReference type="Pfam" id="PF19054">
    <property type="entry name" value="DUF5753"/>
    <property type="match status" value="1"/>
</dbReference>